<sequence>MHPQRQARVARALKVFSVTAYVTGVFLLLLVAKMVYVYLIVGKENAPGWLDYFGIVHGLAYMAFILASLDLGTKARWEPVKWLTTMLAGVVPLLSFYVEKVRRNEVRKTFALH</sequence>
<accession>A0A364V7Y4</accession>
<evidence type="ECO:0000313" key="8">
    <source>
        <dbReference type="EMBL" id="RAV32676.1"/>
    </source>
</evidence>
<keyword evidence="5 6" id="KW-0472">Membrane</keyword>
<evidence type="ECO:0000256" key="2">
    <source>
        <dbReference type="ARBA" id="ARBA00022475"/>
    </source>
</evidence>
<keyword evidence="3 6" id="KW-0812">Transmembrane</keyword>
<dbReference type="Proteomes" id="UP000251577">
    <property type="component" value="Unassembled WGS sequence"/>
</dbReference>
<dbReference type="Pfam" id="PF12823">
    <property type="entry name" value="DUF3817"/>
    <property type="match status" value="1"/>
</dbReference>
<protein>
    <submittedName>
        <fullName evidence="8">DUF3817 domain-containing protein</fullName>
    </submittedName>
</protein>
<dbReference type="PANTHER" id="PTHR40077">
    <property type="entry name" value="MEMBRANE PROTEIN-RELATED"/>
    <property type="match status" value="1"/>
</dbReference>
<dbReference type="NCBIfam" id="TIGR03954">
    <property type="entry name" value="integ_memb_HG"/>
    <property type="match status" value="1"/>
</dbReference>
<keyword evidence="4 6" id="KW-1133">Transmembrane helix</keyword>
<evidence type="ECO:0000256" key="3">
    <source>
        <dbReference type="ARBA" id="ARBA00022692"/>
    </source>
</evidence>
<organism evidence="8 9">
    <name type="scientific">Corynebacterium heidelbergense</name>
    <dbReference type="NCBI Taxonomy" id="2055947"/>
    <lineage>
        <taxon>Bacteria</taxon>
        <taxon>Bacillati</taxon>
        <taxon>Actinomycetota</taxon>
        <taxon>Actinomycetes</taxon>
        <taxon>Mycobacteriales</taxon>
        <taxon>Corynebacteriaceae</taxon>
        <taxon>Corynebacterium</taxon>
    </lineage>
</organism>
<evidence type="ECO:0000256" key="5">
    <source>
        <dbReference type="ARBA" id="ARBA00023136"/>
    </source>
</evidence>
<evidence type="ECO:0000313" key="9">
    <source>
        <dbReference type="Proteomes" id="UP000251577"/>
    </source>
</evidence>
<feature type="transmembrane region" description="Helical" evidence="6">
    <location>
        <begin position="80"/>
        <end position="98"/>
    </location>
</feature>
<feature type="domain" description="DUF3817" evidence="7">
    <location>
        <begin position="13"/>
        <end position="101"/>
    </location>
</feature>
<evidence type="ECO:0000259" key="7">
    <source>
        <dbReference type="Pfam" id="PF12823"/>
    </source>
</evidence>
<name>A0A364V7Y4_9CORY</name>
<keyword evidence="2" id="KW-1003">Cell membrane</keyword>
<reference evidence="8 9" key="1">
    <citation type="journal article" date="2018" name="Syst. Appl. Microbiol.">
        <title>Corynebacterium heidelbergense sp. nov., isolated from the preen glands of Egyptian geese (Alopochen aegyptiacus).</title>
        <authorList>
            <person name="Braun M.S."/>
            <person name="Wang E."/>
            <person name="Zimmermann S."/>
            <person name="Wink M."/>
        </authorList>
    </citation>
    <scope>NUCLEOTIDE SEQUENCE [LARGE SCALE GENOMIC DNA]</scope>
    <source>
        <strain evidence="8 9">647</strain>
    </source>
</reference>
<evidence type="ECO:0000256" key="4">
    <source>
        <dbReference type="ARBA" id="ARBA00022989"/>
    </source>
</evidence>
<dbReference type="RefSeq" id="WP_113630253.1">
    <property type="nucleotide sequence ID" value="NZ_QHCV01000014.1"/>
</dbReference>
<dbReference type="InterPro" id="IPR023845">
    <property type="entry name" value="DUF3817_TM"/>
</dbReference>
<dbReference type="EMBL" id="QHCV01000014">
    <property type="protein sequence ID" value="RAV32676.1"/>
    <property type="molecule type" value="Genomic_DNA"/>
</dbReference>
<dbReference type="AlphaFoldDB" id="A0A364V7Y4"/>
<dbReference type="PANTHER" id="PTHR40077:SF2">
    <property type="entry name" value="MEMBRANE PROTEIN"/>
    <property type="match status" value="1"/>
</dbReference>
<feature type="transmembrane region" description="Helical" evidence="6">
    <location>
        <begin position="48"/>
        <end position="68"/>
    </location>
</feature>
<proteinExistence type="predicted"/>
<gene>
    <name evidence="8" type="ORF">DLJ54_02300</name>
</gene>
<evidence type="ECO:0000256" key="1">
    <source>
        <dbReference type="ARBA" id="ARBA00004651"/>
    </source>
</evidence>
<keyword evidence="9" id="KW-1185">Reference proteome</keyword>
<comment type="caution">
    <text evidence="8">The sequence shown here is derived from an EMBL/GenBank/DDBJ whole genome shotgun (WGS) entry which is preliminary data.</text>
</comment>
<feature type="transmembrane region" description="Helical" evidence="6">
    <location>
        <begin position="20"/>
        <end position="41"/>
    </location>
</feature>
<comment type="subcellular location">
    <subcellularLocation>
        <location evidence="1">Cell membrane</location>
        <topology evidence="1">Multi-pass membrane protein</topology>
    </subcellularLocation>
</comment>
<evidence type="ECO:0000256" key="6">
    <source>
        <dbReference type="SAM" id="Phobius"/>
    </source>
</evidence>
<dbReference type="GO" id="GO:0005886">
    <property type="term" value="C:plasma membrane"/>
    <property type="evidence" value="ECO:0007669"/>
    <property type="project" value="UniProtKB-SubCell"/>
</dbReference>